<comment type="caution">
    <text evidence="2">The sequence shown here is derived from an EMBL/GenBank/DDBJ whole genome shotgun (WGS) entry which is preliminary data.</text>
</comment>
<evidence type="ECO:0000313" key="3">
    <source>
        <dbReference type="Proteomes" id="UP001224775"/>
    </source>
</evidence>
<dbReference type="SUPFAM" id="SSF50978">
    <property type="entry name" value="WD40 repeat-like"/>
    <property type="match status" value="1"/>
</dbReference>
<dbReference type="InterPro" id="IPR029071">
    <property type="entry name" value="Ubiquitin-like_domsf"/>
</dbReference>
<dbReference type="GO" id="GO:0045296">
    <property type="term" value="F:cadherin binding"/>
    <property type="evidence" value="ECO:0007669"/>
    <property type="project" value="TreeGrafter"/>
</dbReference>
<evidence type="ECO:0000256" key="1">
    <source>
        <dbReference type="PROSITE-ProRule" id="PRU00221"/>
    </source>
</evidence>
<dbReference type="EMBL" id="JATAAI010000016">
    <property type="protein sequence ID" value="KAK1740108.1"/>
    <property type="molecule type" value="Genomic_DNA"/>
</dbReference>
<protein>
    <submittedName>
        <fullName evidence="2">Ubiquitin-like domain-containing protein</fullName>
    </submittedName>
</protein>
<dbReference type="InterPro" id="IPR015943">
    <property type="entry name" value="WD40/YVTN_repeat-like_dom_sf"/>
</dbReference>
<sequence length="585" mass="65131">MRKPIILKWGKQSLSLTIHRGMPGSDLKHQIYALTNVPPTRQKILCPKLWKGALKDTDVIATDVDSIPNNTKITLIGTADKLIEKSMEERPRFVEDMTDEEIWKVKQNSRGVNDDTDGPIIDIIALQKEHGMERDDGKMEMYEYNRLVTGLPQHQIEDMLLQRMQKEGGEKDPSTNSARDTTTELKGELAMTMGLQLRRAYVNSIAVLDNGTLISGLDDGHVQFWRRGEMVKDARHTGGCVDEVVIFPSSGGSAGSGGRPTFATAGDGSICLWTQEGNHIASLPCFPGTTLASMTVGSITSEEEGDRVYLAACFRITRQTDPNQFRLPPQNESERRRREAAEMQEQMIQNQLLDVTRQVKVWMYDASESNNDRVAFREELVLPNATNAVERTPSTAKVANFAGDLVCGDEAGLQIFDATRDRRFQRKMALQFQYLCDIDCMEPLHGDYLAVSVSRKSTEEISVPSSAVRLQMPTSRGVYIVDTSGATVRAVLDGHRDRVTCIRPLPDGRLLTAGGKFDATVQLWNSETLTKVTKRDEDDEIKILTESKQMKKPGYVFDLIVLPDSNGGAVFAIAAARYNTINILI</sequence>
<evidence type="ECO:0000313" key="2">
    <source>
        <dbReference type="EMBL" id="KAK1740108.1"/>
    </source>
</evidence>
<dbReference type="Gene3D" id="2.130.10.10">
    <property type="entry name" value="YVTN repeat-like/Quinoprotein amine dehydrogenase"/>
    <property type="match status" value="2"/>
</dbReference>
<dbReference type="Proteomes" id="UP001224775">
    <property type="component" value="Unassembled WGS sequence"/>
</dbReference>
<keyword evidence="3" id="KW-1185">Reference proteome</keyword>
<organism evidence="2 3">
    <name type="scientific">Skeletonema marinoi</name>
    <dbReference type="NCBI Taxonomy" id="267567"/>
    <lineage>
        <taxon>Eukaryota</taxon>
        <taxon>Sar</taxon>
        <taxon>Stramenopiles</taxon>
        <taxon>Ochrophyta</taxon>
        <taxon>Bacillariophyta</taxon>
        <taxon>Coscinodiscophyceae</taxon>
        <taxon>Thalassiosirophycidae</taxon>
        <taxon>Thalassiosirales</taxon>
        <taxon>Skeletonemataceae</taxon>
        <taxon>Skeletonema</taxon>
        <taxon>Skeletonema marinoi-dohrnii complex</taxon>
    </lineage>
</organism>
<dbReference type="PANTHER" id="PTHR16470:SF0">
    <property type="entry name" value="UBIQUITIN DOMAIN-CONTAINING PROTEIN UBFD1"/>
    <property type="match status" value="1"/>
</dbReference>
<proteinExistence type="predicted"/>
<dbReference type="AlphaFoldDB" id="A0AAD8Y5P0"/>
<name>A0AAD8Y5P0_9STRA</name>
<reference evidence="2" key="1">
    <citation type="submission" date="2023-06" db="EMBL/GenBank/DDBJ databases">
        <title>Survivors Of The Sea: Transcriptome response of Skeletonema marinoi to long-term dormancy.</title>
        <authorList>
            <person name="Pinder M.I.M."/>
            <person name="Kourtchenko O."/>
            <person name="Robertson E.K."/>
            <person name="Larsson T."/>
            <person name="Maumus F."/>
            <person name="Osuna-Cruz C.M."/>
            <person name="Vancaester E."/>
            <person name="Stenow R."/>
            <person name="Vandepoele K."/>
            <person name="Ploug H."/>
            <person name="Bruchert V."/>
            <person name="Godhe A."/>
            <person name="Topel M."/>
        </authorList>
    </citation>
    <scope>NUCLEOTIDE SEQUENCE</scope>
    <source>
        <strain evidence="2">R05AC</strain>
    </source>
</reference>
<dbReference type="PROSITE" id="PS50082">
    <property type="entry name" value="WD_REPEATS_2"/>
    <property type="match status" value="1"/>
</dbReference>
<accession>A0AAD8Y5P0</accession>
<feature type="repeat" description="WD" evidence="1">
    <location>
        <begin position="492"/>
        <end position="534"/>
    </location>
</feature>
<gene>
    <name evidence="2" type="ORF">QTG54_009058</name>
</gene>
<dbReference type="Gene3D" id="3.10.20.90">
    <property type="entry name" value="Phosphatidylinositol 3-kinase Catalytic Subunit, Chain A, domain 1"/>
    <property type="match status" value="1"/>
</dbReference>
<dbReference type="SUPFAM" id="SSF54236">
    <property type="entry name" value="Ubiquitin-like"/>
    <property type="match status" value="1"/>
</dbReference>
<dbReference type="GO" id="GO:0003723">
    <property type="term" value="F:RNA binding"/>
    <property type="evidence" value="ECO:0007669"/>
    <property type="project" value="TreeGrafter"/>
</dbReference>
<dbReference type="InterPro" id="IPR001680">
    <property type="entry name" value="WD40_rpt"/>
</dbReference>
<dbReference type="InterPro" id="IPR039120">
    <property type="entry name" value="UBFD1"/>
</dbReference>
<dbReference type="PANTHER" id="PTHR16470">
    <property type="entry name" value="UBIQUITIN DOMAIN-CONTAINING PROTEIN UBFD1"/>
    <property type="match status" value="1"/>
</dbReference>
<keyword evidence="1" id="KW-0853">WD repeat</keyword>
<dbReference type="SMART" id="SM00320">
    <property type="entry name" value="WD40"/>
    <property type="match status" value="3"/>
</dbReference>
<dbReference type="InterPro" id="IPR036322">
    <property type="entry name" value="WD40_repeat_dom_sf"/>
</dbReference>
<dbReference type="Pfam" id="PF00400">
    <property type="entry name" value="WD40"/>
    <property type="match status" value="2"/>
</dbReference>